<dbReference type="SUPFAM" id="SSF69118">
    <property type="entry name" value="AhpD-like"/>
    <property type="match status" value="1"/>
</dbReference>
<sequence>MARVEQLTDIADIDEKFHHIVKEIIGSRGRISGPFSVLLHSPEIAGRAAHLGEFIRFESTLDDDVRELAIIGAAKEMNCDYEWSGHVTIARNAGVPENVLETVRINGDITDLDHKYQTVISYGRELLGKKRVTEETYSAAHQLFGTQGITELTTTYGYYSMLACALNAFEVMPEPGKETLSR</sequence>
<dbReference type="PANTHER" id="PTHR34846:SF11">
    <property type="entry name" value="4-CARBOXYMUCONOLACTONE DECARBOXYLASE FAMILY PROTEIN (AFU_ORTHOLOGUE AFUA_6G11590)"/>
    <property type="match status" value="1"/>
</dbReference>
<evidence type="ECO:0000259" key="1">
    <source>
        <dbReference type="Pfam" id="PF02627"/>
    </source>
</evidence>
<evidence type="ECO:0000313" key="2">
    <source>
        <dbReference type="EMBL" id="SVA42811.1"/>
    </source>
</evidence>
<accession>A0A381VRY2</accession>
<dbReference type="PANTHER" id="PTHR34846">
    <property type="entry name" value="4-CARBOXYMUCONOLACTONE DECARBOXYLASE FAMILY PROTEIN (AFU_ORTHOLOGUE AFUA_6G11590)"/>
    <property type="match status" value="1"/>
</dbReference>
<proteinExistence type="predicted"/>
<reference evidence="2" key="1">
    <citation type="submission" date="2018-05" db="EMBL/GenBank/DDBJ databases">
        <authorList>
            <person name="Lanie J.A."/>
            <person name="Ng W.-L."/>
            <person name="Kazmierczak K.M."/>
            <person name="Andrzejewski T.M."/>
            <person name="Davidsen T.M."/>
            <person name="Wayne K.J."/>
            <person name="Tettelin H."/>
            <person name="Glass J.I."/>
            <person name="Rusch D."/>
            <person name="Podicherti R."/>
            <person name="Tsui H.-C.T."/>
            <person name="Winkler M.E."/>
        </authorList>
    </citation>
    <scope>NUCLEOTIDE SEQUENCE</scope>
</reference>
<feature type="domain" description="Carboxymuconolactone decarboxylase-like" evidence="1">
    <location>
        <begin position="42"/>
        <end position="105"/>
    </location>
</feature>
<protein>
    <recommendedName>
        <fullName evidence="1">Carboxymuconolactone decarboxylase-like domain-containing protein</fullName>
    </recommendedName>
</protein>
<dbReference type="InterPro" id="IPR003779">
    <property type="entry name" value="CMD-like"/>
</dbReference>
<gene>
    <name evidence="2" type="ORF">METZ01_LOCUS95665</name>
</gene>
<dbReference type="Gene3D" id="1.20.1290.10">
    <property type="entry name" value="AhpD-like"/>
    <property type="match status" value="1"/>
</dbReference>
<organism evidence="2">
    <name type="scientific">marine metagenome</name>
    <dbReference type="NCBI Taxonomy" id="408172"/>
    <lineage>
        <taxon>unclassified sequences</taxon>
        <taxon>metagenomes</taxon>
        <taxon>ecological metagenomes</taxon>
    </lineage>
</organism>
<name>A0A381VRY2_9ZZZZ</name>
<dbReference type="EMBL" id="UINC01009549">
    <property type="protein sequence ID" value="SVA42811.1"/>
    <property type="molecule type" value="Genomic_DNA"/>
</dbReference>
<dbReference type="Pfam" id="PF02627">
    <property type="entry name" value="CMD"/>
    <property type="match status" value="1"/>
</dbReference>
<dbReference type="InterPro" id="IPR029032">
    <property type="entry name" value="AhpD-like"/>
</dbReference>
<dbReference type="AlphaFoldDB" id="A0A381VRY2"/>
<dbReference type="GO" id="GO:0051920">
    <property type="term" value="F:peroxiredoxin activity"/>
    <property type="evidence" value="ECO:0007669"/>
    <property type="project" value="InterPro"/>
</dbReference>